<evidence type="ECO:0000256" key="1">
    <source>
        <dbReference type="SAM" id="Phobius"/>
    </source>
</evidence>
<keyword evidence="3" id="KW-1185">Reference proteome</keyword>
<keyword evidence="1" id="KW-0472">Membrane</keyword>
<name>A0A511W627_9BACI</name>
<gene>
    <name evidence="2" type="ORF">AHA02nite_12790</name>
</gene>
<keyword evidence="1" id="KW-1133">Transmembrane helix</keyword>
<dbReference type="OrthoDB" id="9861768at2"/>
<accession>A0A511W627</accession>
<evidence type="ECO:0000313" key="2">
    <source>
        <dbReference type="EMBL" id="GEN45503.1"/>
    </source>
</evidence>
<feature type="transmembrane region" description="Helical" evidence="1">
    <location>
        <begin position="6"/>
        <end position="24"/>
    </location>
</feature>
<reference evidence="2 3" key="1">
    <citation type="submission" date="2019-07" db="EMBL/GenBank/DDBJ databases">
        <title>Whole genome shotgun sequence of Alkalibacillus haloalkaliphilus NBRC 103110.</title>
        <authorList>
            <person name="Hosoyama A."/>
            <person name="Uohara A."/>
            <person name="Ohji S."/>
            <person name="Ichikawa N."/>
        </authorList>
    </citation>
    <scope>NUCLEOTIDE SEQUENCE [LARGE SCALE GENOMIC DNA]</scope>
    <source>
        <strain evidence="2 3">NBRC 103110</strain>
    </source>
</reference>
<organism evidence="2 3">
    <name type="scientific">Alkalibacillus haloalkaliphilus</name>
    <dbReference type="NCBI Taxonomy" id="94136"/>
    <lineage>
        <taxon>Bacteria</taxon>
        <taxon>Bacillati</taxon>
        <taxon>Bacillota</taxon>
        <taxon>Bacilli</taxon>
        <taxon>Bacillales</taxon>
        <taxon>Bacillaceae</taxon>
        <taxon>Alkalibacillus</taxon>
    </lineage>
</organism>
<proteinExistence type="predicted"/>
<dbReference type="AlphaFoldDB" id="A0A511W627"/>
<sequence>MDWLLYVLLFLVGMAIGLLLHSIIRRKPSLIRPMNTIVKLTLAVGMILMSIGLLLSWVPIFQLGLYIIIPSIGVYITKWLKGRTKAVKFNR</sequence>
<feature type="transmembrane region" description="Helical" evidence="1">
    <location>
        <begin position="63"/>
        <end position="80"/>
    </location>
</feature>
<feature type="transmembrane region" description="Helical" evidence="1">
    <location>
        <begin position="36"/>
        <end position="57"/>
    </location>
</feature>
<keyword evidence="1" id="KW-0812">Transmembrane</keyword>
<protein>
    <submittedName>
        <fullName evidence="2">Uncharacterized protein</fullName>
    </submittedName>
</protein>
<dbReference type="RefSeq" id="WP_146815492.1">
    <property type="nucleotide sequence ID" value="NZ_BJYA01000005.1"/>
</dbReference>
<evidence type="ECO:0000313" key="3">
    <source>
        <dbReference type="Proteomes" id="UP000321440"/>
    </source>
</evidence>
<dbReference type="EMBL" id="BJYA01000005">
    <property type="protein sequence ID" value="GEN45503.1"/>
    <property type="molecule type" value="Genomic_DNA"/>
</dbReference>
<comment type="caution">
    <text evidence="2">The sequence shown here is derived from an EMBL/GenBank/DDBJ whole genome shotgun (WGS) entry which is preliminary data.</text>
</comment>
<dbReference type="Proteomes" id="UP000321440">
    <property type="component" value="Unassembled WGS sequence"/>
</dbReference>